<sequence length="161" mass="17493">MEGCEPEGSRSEFPTTSIPSAWHDGRARRIKTMAKEATRVRRRERKNIVSGVAHVNASFNNTMITITDAQGNTIAWSSAGMMGFKGSRKSTPYAAQVAAEDAGRKAAEHGMRTLEVEVTGPGSGRESALRALQAAGFTVTSIRDVTPIPHNGCRPRKRRRV</sequence>
<dbReference type="Proteomes" id="UP000603912">
    <property type="component" value="Unassembled WGS sequence"/>
</dbReference>
<dbReference type="GO" id="GO:0019843">
    <property type="term" value="F:rRNA binding"/>
    <property type="evidence" value="ECO:0007669"/>
    <property type="project" value="UniProtKB-UniRule"/>
</dbReference>
<dbReference type="PANTHER" id="PTHR11759">
    <property type="entry name" value="40S RIBOSOMAL PROTEIN S14/30S RIBOSOMAL PROTEIN S11"/>
    <property type="match status" value="1"/>
</dbReference>
<dbReference type="EMBL" id="BMES01000002">
    <property type="protein sequence ID" value="GGH25325.1"/>
    <property type="molecule type" value="Genomic_DNA"/>
</dbReference>
<dbReference type="SUPFAM" id="SSF53137">
    <property type="entry name" value="Translational machinery components"/>
    <property type="match status" value="1"/>
</dbReference>
<dbReference type="PROSITE" id="PS00054">
    <property type="entry name" value="RIBOSOMAL_S11"/>
    <property type="match status" value="1"/>
</dbReference>
<evidence type="ECO:0000256" key="6">
    <source>
        <dbReference type="ARBA" id="ARBA00035160"/>
    </source>
</evidence>
<accession>A0A917I990</accession>
<comment type="similarity">
    <text evidence="1 8 9">Belongs to the universal ribosomal protein uS11 family.</text>
</comment>
<dbReference type="NCBIfam" id="TIGR03632">
    <property type="entry name" value="uS11_bact"/>
    <property type="match status" value="1"/>
</dbReference>
<dbReference type="PIRSF" id="PIRSF002131">
    <property type="entry name" value="Ribosomal_S11"/>
    <property type="match status" value="1"/>
</dbReference>
<dbReference type="GO" id="GO:1990904">
    <property type="term" value="C:ribonucleoprotein complex"/>
    <property type="evidence" value="ECO:0007669"/>
    <property type="project" value="UniProtKB-KW"/>
</dbReference>
<evidence type="ECO:0000256" key="8">
    <source>
        <dbReference type="HAMAP-Rule" id="MF_01310"/>
    </source>
</evidence>
<dbReference type="HAMAP" id="MF_01310">
    <property type="entry name" value="Ribosomal_uS11"/>
    <property type="match status" value="1"/>
</dbReference>
<keyword evidence="4 8" id="KW-0689">Ribosomal protein</keyword>
<keyword evidence="5 8" id="KW-0687">Ribonucleoprotein</keyword>
<gene>
    <name evidence="8 11" type="primary">rpsK</name>
    <name evidence="11" type="ORF">GCM10007036_32370</name>
</gene>
<organism evidence="11 12">
    <name type="scientific">Alsobacter metallidurans</name>
    <dbReference type="NCBI Taxonomy" id="340221"/>
    <lineage>
        <taxon>Bacteria</taxon>
        <taxon>Pseudomonadati</taxon>
        <taxon>Pseudomonadota</taxon>
        <taxon>Alphaproteobacteria</taxon>
        <taxon>Hyphomicrobiales</taxon>
        <taxon>Alsobacteraceae</taxon>
        <taxon>Alsobacter</taxon>
    </lineage>
</organism>
<evidence type="ECO:0000256" key="1">
    <source>
        <dbReference type="ARBA" id="ARBA00006194"/>
    </source>
</evidence>
<evidence type="ECO:0000313" key="11">
    <source>
        <dbReference type="EMBL" id="GGH25325.1"/>
    </source>
</evidence>
<dbReference type="InterPro" id="IPR019981">
    <property type="entry name" value="Ribosomal_uS11_bac-type"/>
</dbReference>
<keyword evidence="3 8" id="KW-0694">RNA-binding</keyword>
<evidence type="ECO:0000256" key="10">
    <source>
        <dbReference type="SAM" id="MobiDB-lite"/>
    </source>
</evidence>
<dbReference type="InterPro" id="IPR018102">
    <property type="entry name" value="Ribosomal_uS11_CS"/>
</dbReference>
<dbReference type="GO" id="GO:0006412">
    <property type="term" value="P:translation"/>
    <property type="evidence" value="ECO:0007669"/>
    <property type="project" value="UniProtKB-UniRule"/>
</dbReference>
<evidence type="ECO:0000256" key="4">
    <source>
        <dbReference type="ARBA" id="ARBA00022980"/>
    </source>
</evidence>
<evidence type="ECO:0000256" key="2">
    <source>
        <dbReference type="ARBA" id="ARBA00022730"/>
    </source>
</evidence>
<dbReference type="NCBIfam" id="NF003698">
    <property type="entry name" value="PRK05309.1"/>
    <property type="match status" value="1"/>
</dbReference>
<dbReference type="Pfam" id="PF00411">
    <property type="entry name" value="Ribosomal_S11"/>
    <property type="match status" value="1"/>
</dbReference>
<keyword evidence="12" id="KW-1185">Reference proteome</keyword>
<evidence type="ECO:0000313" key="12">
    <source>
        <dbReference type="Proteomes" id="UP000603912"/>
    </source>
</evidence>
<dbReference type="AlphaFoldDB" id="A0A917I990"/>
<protein>
    <recommendedName>
        <fullName evidence="6 8">Small ribosomal subunit protein uS11</fullName>
    </recommendedName>
</protein>
<comment type="function">
    <text evidence="7 8">Located on the platform of the 30S subunit, it bridges several disparate RNA helices of the 16S rRNA. Forms part of the Shine-Dalgarno cleft in the 70S ribosome.</text>
</comment>
<name>A0A917I990_9HYPH</name>
<evidence type="ECO:0000256" key="3">
    <source>
        <dbReference type="ARBA" id="ARBA00022884"/>
    </source>
</evidence>
<evidence type="ECO:0000256" key="7">
    <source>
        <dbReference type="ARBA" id="ARBA00058053"/>
    </source>
</evidence>
<dbReference type="Gene3D" id="3.30.420.80">
    <property type="entry name" value="Ribosomal protein S11"/>
    <property type="match status" value="1"/>
</dbReference>
<proteinExistence type="inferred from homology"/>
<dbReference type="InterPro" id="IPR001971">
    <property type="entry name" value="Ribosomal_uS11"/>
</dbReference>
<evidence type="ECO:0000256" key="5">
    <source>
        <dbReference type="ARBA" id="ARBA00023274"/>
    </source>
</evidence>
<dbReference type="GO" id="GO:0005840">
    <property type="term" value="C:ribosome"/>
    <property type="evidence" value="ECO:0007669"/>
    <property type="project" value="UniProtKB-KW"/>
</dbReference>
<reference evidence="11" key="2">
    <citation type="submission" date="2020-09" db="EMBL/GenBank/DDBJ databases">
        <authorList>
            <person name="Sun Q."/>
            <person name="Zhou Y."/>
        </authorList>
    </citation>
    <scope>NUCLEOTIDE SEQUENCE</scope>
    <source>
        <strain evidence="11">CGMCC 1.12214</strain>
    </source>
</reference>
<feature type="region of interest" description="Disordered" evidence="10">
    <location>
        <begin position="1"/>
        <end position="20"/>
    </location>
</feature>
<reference evidence="11" key="1">
    <citation type="journal article" date="2014" name="Int. J. Syst. Evol. Microbiol.">
        <title>Complete genome sequence of Corynebacterium casei LMG S-19264T (=DSM 44701T), isolated from a smear-ripened cheese.</title>
        <authorList>
            <consortium name="US DOE Joint Genome Institute (JGI-PGF)"/>
            <person name="Walter F."/>
            <person name="Albersmeier A."/>
            <person name="Kalinowski J."/>
            <person name="Ruckert C."/>
        </authorList>
    </citation>
    <scope>NUCLEOTIDE SEQUENCE</scope>
    <source>
        <strain evidence="11">CGMCC 1.12214</strain>
    </source>
</reference>
<comment type="caution">
    <text evidence="11">The sequence shown here is derived from an EMBL/GenBank/DDBJ whole genome shotgun (WGS) entry which is preliminary data.</text>
</comment>
<dbReference type="FunFam" id="3.30.420.80:FF:000001">
    <property type="entry name" value="30S ribosomal protein S11"/>
    <property type="match status" value="1"/>
</dbReference>
<dbReference type="InterPro" id="IPR036967">
    <property type="entry name" value="Ribosomal_uS11_sf"/>
</dbReference>
<dbReference type="GO" id="GO:0003735">
    <property type="term" value="F:structural constituent of ribosome"/>
    <property type="evidence" value="ECO:0007669"/>
    <property type="project" value="InterPro"/>
</dbReference>
<evidence type="ECO:0000256" key="9">
    <source>
        <dbReference type="RuleBase" id="RU003629"/>
    </source>
</evidence>
<comment type="subunit">
    <text evidence="8">Part of the 30S ribosomal subunit. Interacts with proteins S7 and S18. Binds to IF-3.</text>
</comment>
<keyword evidence="2 8" id="KW-0699">rRNA-binding</keyword>